<dbReference type="EMBL" id="BAAADM010000043">
    <property type="protein sequence ID" value="GAA0440854.1"/>
    <property type="molecule type" value="Genomic_DNA"/>
</dbReference>
<organism evidence="2 3">
    <name type="scientific">Lentibacillus halophilus</name>
    <dbReference type="NCBI Taxonomy" id="295065"/>
    <lineage>
        <taxon>Bacteria</taxon>
        <taxon>Bacillati</taxon>
        <taxon>Bacillota</taxon>
        <taxon>Bacilli</taxon>
        <taxon>Bacillales</taxon>
        <taxon>Bacillaceae</taxon>
        <taxon>Lentibacillus</taxon>
    </lineage>
</organism>
<comment type="caution">
    <text evidence="2">The sequence shown here is derived from an EMBL/GenBank/DDBJ whole genome shotgun (WGS) entry which is preliminary data.</text>
</comment>
<evidence type="ECO:0008006" key="4">
    <source>
        <dbReference type="Google" id="ProtNLM"/>
    </source>
</evidence>
<gene>
    <name evidence="2" type="ORF">GCM10008983_17430</name>
</gene>
<feature type="signal peptide" evidence="1">
    <location>
        <begin position="1"/>
        <end position="20"/>
    </location>
</feature>
<accession>A0ABP3J3Y5</accession>
<keyword evidence="3" id="KW-1185">Reference proteome</keyword>
<proteinExistence type="predicted"/>
<keyword evidence="1" id="KW-0732">Signal</keyword>
<dbReference type="Proteomes" id="UP001501459">
    <property type="component" value="Unassembled WGS sequence"/>
</dbReference>
<evidence type="ECO:0000313" key="2">
    <source>
        <dbReference type="EMBL" id="GAA0440854.1"/>
    </source>
</evidence>
<evidence type="ECO:0000256" key="1">
    <source>
        <dbReference type="SAM" id="SignalP"/>
    </source>
</evidence>
<protein>
    <recommendedName>
        <fullName evidence="4">Lipoprotein</fullName>
    </recommendedName>
</protein>
<dbReference type="RefSeq" id="WP_343752458.1">
    <property type="nucleotide sequence ID" value="NZ_BAAADM010000043.1"/>
</dbReference>
<name>A0ABP3J3Y5_9BACI</name>
<reference evidence="3" key="1">
    <citation type="journal article" date="2019" name="Int. J. Syst. Evol. Microbiol.">
        <title>The Global Catalogue of Microorganisms (GCM) 10K type strain sequencing project: providing services to taxonomists for standard genome sequencing and annotation.</title>
        <authorList>
            <consortium name="The Broad Institute Genomics Platform"/>
            <consortium name="The Broad Institute Genome Sequencing Center for Infectious Disease"/>
            <person name="Wu L."/>
            <person name="Ma J."/>
        </authorList>
    </citation>
    <scope>NUCLEOTIDE SEQUENCE [LARGE SCALE GENOMIC DNA]</scope>
    <source>
        <strain evidence="3">JCM 12149</strain>
    </source>
</reference>
<feature type="chain" id="PRO_5046654403" description="Lipoprotein" evidence="1">
    <location>
        <begin position="21"/>
        <end position="196"/>
    </location>
</feature>
<sequence length="196" mass="21705">MKRRFSTLILITLFAFVLSACDSNSDTNTISSTDLSKMENAILHTTSDDSFVFNFNIDNKYNEMSVKIEKYKKGELVDDTLNQLSLEVSDGKGTIIIASQKDSDEVNHPTFNIGISSGGNTGSTIVSDNDVNNKKGTVASFQENDIPIEDEEAVLAGIVMSKSENTSMSFQSNFYKDSSEMKKYDVVYLFKAKPIK</sequence>
<dbReference type="PROSITE" id="PS51257">
    <property type="entry name" value="PROKAR_LIPOPROTEIN"/>
    <property type="match status" value="1"/>
</dbReference>
<evidence type="ECO:0000313" key="3">
    <source>
        <dbReference type="Proteomes" id="UP001501459"/>
    </source>
</evidence>